<organism evidence="1 2">
    <name type="scientific">Streptomonospora salina</name>
    <dbReference type="NCBI Taxonomy" id="104205"/>
    <lineage>
        <taxon>Bacteria</taxon>
        <taxon>Bacillati</taxon>
        <taxon>Actinomycetota</taxon>
        <taxon>Actinomycetes</taxon>
        <taxon>Streptosporangiales</taxon>
        <taxon>Nocardiopsidaceae</taxon>
        <taxon>Streptomonospora</taxon>
    </lineage>
</organism>
<dbReference type="Pfam" id="PF08002">
    <property type="entry name" value="DUF1697"/>
    <property type="match status" value="1"/>
</dbReference>
<dbReference type="AlphaFoldDB" id="A0A841EHZ5"/>
<name>A0A841EHZ5_9ACTN</name>
<dbReference type="PIRSF" id="PIRSF008502">
    <property type="entry name" value="UCP008502"/>
    <property type="match status" value="1"/>
</dbReference>
<protein>
    <submittedName>
        <fullName evidence="1">Uncharacterized protein (DUF1697 family)</fullName>
    </submittedName>
</protein>
<dbReference type="SUPFAM" id="SSF160379">
    <property type="entry name" value="SP0830-like"/>
    <property type="match status" value="1"/>
</dbReference>
<reference evidence="1 2" key="1">
    <citation type="submission" date="2020-08" db="EMBL/GenBank/DDBJ databases">
        <title>Sequencing the genomes of 1000 actinobacteria strains.</title>
        <authorList>
            <person name="Klenk H.-P."/>
        </authorList>
    </citation>
    <scope>NUCLEOTIDE SEQUENCE [LARGE SCALE GENOMIC DNA]</scope>
    <source>
        <strain evidence="1 2">DSM 44593</strain>
    </source>
</reference>
<dbReference type="Proteomes" id="UP000578077">
    <property type="component" value="Unassembled WGS sequence"/>
</dbReference>
<accession>A0A841EHZ5</accession>
<proteinExistence type="predicted"/>
<dbReference type="EMBL" id="JACHLY010000002">
    <property type="protein sequence ID" value="MBB6000999.1"/>
    <property type="molecule type" value="Genomic_DNA"/>
</dbReference>
<dbReference type="PANTHER" id="PTHR36439">
    <property type="entry name" value="BLL4334 PROTEIN"/>
    <property type="match status" value="1"/>
</dbReference>
<comment type="caution">
    <text evidence="1">The sequence shown here is derived from an EMBL/GenBank/DDBJ whole genome shotgun (WGS) entry which is preliminary data.</text>
</comment>
<dbReference type="RefSeq" id="WP_184639959.1">
    <property type="nucleotide sequence ID" value="NZ_BAABKT010000018.1"/>
</dbReference>
<sequence length="179" mass="18938">MTGYIALLRGIDVGGRNTVRMADLRSLLNGLGYTDAAALLQSGNAAFTARGAGPAEIGSAIEDALRRELGVSAAVVVRTAADLQRVVDALPFAVRDPAKCAVAFLSAPVDRDRLAALDPSRYAPEELVPGERELYLYLPHGLGRARLTPLLERHAPAPATVRNWNTVTRLLEAAGGRSA</sequence>
<evidence type="ECO:0000313" key="2">
    <source>
        <dbReference type="Proteomes" id="UP000578077"/>
    </source>
</evidence>
<dbReference type="PANTHER" id="PTHR36439:SF1">
    <property type="entry name" value="DUF1697 DOMAIN-CONTAINING PROTEIN"/>
    <property type="match status" value="1"/>
</dbReference>
<dbReference type="InterPro" id="IPR012545">
    <property type="entry name" value="DUF1697"/>
</dbReference>
<dbReference type="Gene3D" id="3.30.70.1280">
    <property type="entry name" value="SP0830-like domains"/>
    <property type="match status" value="1"/>
</dbReference>
<gene>
    <name evidence="1" type="ORF">HNR25_004828</name>
</gene>
<keyword evidence="2" id="KW-1185">Reference proteome</keyword>
<evidence type="ECO:0000313" key="1">
    <source>
        <dbReference type="EMBL" id="MBB6000999.1"/>
    </source>
</evidence>